<dbReference type="Proteomes" id="UP001162480">
    <property type="component" value="Chromosome 15"/>
</dbReference>
<dbReference type="EMBL" id="OX597828">
    <property type="protein sequence ID" value="CAI9733837.1"/>
    <property type="molecule type" value="Genomic_DNA"/>
</dbReference>
<gene>
    <name evidence="1" type="ORF">OCTVUL_1B013068</name>
</gene>
<evidence type="ECO:0000313" key="1">
    <source>
        <dbReference type="EMBL" id="CAI9733837.1"/>
    </source>
</evidence>
<organism evidence="1 2">
    <name type="scientific">Octopus vulgaris</name>
    <name type="common">Common octopus</name>
    <dbReference type="NCBI Taxonomy" id="6645"/>
    <lineage>
        <taxon>Eukaryota</taxon>
        <taxon>Metazoa</taxon>
        <taxon>Spiralia</taxon>
        <taxon>Lophotrochozoa</taxon>
        <taxon>Mollusca</taxon>
        <taxon>Cephalopoda</taxon>
        <taxon>Coleoidea</taxon>
        <taxon>Octopodiformes</taxon>
        <taxon>Octopoda</taxon>
        <taxon>Incirrata</taxon>
        <taxon>Octopodidae</taxon>
        <taxon>Octopus</taxon>
    </lineage>
</organism>
<sequence length="100" mass="10999">MSLHSSFFAFHNSVTVLFTYQTNKHTVTSYYNSQMPSYRSPSLSLPNPMCMSLSTLSPPLAVILSACPPLSHSLSFSRLSTPQIPCLSSSTLSSYQSRLC</sequence>
<protein>
    <submittedName>
        <fullName evidence="1">Uncharacterized protein</fullName>
    </submittedName>
</protein>
<evidence type="ECO:0000313" key="2">
    <source>
        <dbReference type="Proteomes" id="UP001162480"/>
    </source>
</evidence>
<dbReference type="AlphaFoldDB" id="A0AA36FDR3"/>
<keyword evidence="2" id="KW-1185">Reference proteome</keyword>
<name>A0AA36FDR3_OCTVU</name>
<reference evidence="1" key="1">
    <citation type="submission" date="2023-08" db="EMBL/GenBank/DDBJ databases">
        <authorList>
            <person name="Alioto T."/>
            <person name="Alioto T."/>
            <person name="Gomez Garrido J."/>
        </authorList>
    </citation>
    <scope>NUCLEOTIDE SEQUENCE</scope>
</reference>
<accession>A0AA36FDR3</accession>
<proteinExistence type="predicted"/>